<dbReference type="Proteomes" id="UP001283361">
    <property type="component" value="Unassembled WGS sequence"/>
</dbReference>
<dbReference type="EMBL" id="JAWDGP010004190">
    <property type="protein sequence ID" value="KAK3766946.1"/>
    <property type="molecule type" value="Genomic_DNA"/>
</dbReference>
<protein>
    <submittedName>
        <fullName evidence="1">Uncharacterized protein</fullName>
    </submittedName>
</protein>
<evidence type="ECO:0000313" key="2">
    <source>
        <dbReference type="Proteomes" id="UP001283361"/>
    </source>
</evidence>
<accession>A0AAE0ZDV1</accession>
<dbReference type="AlphaFoldDB" id="A0AAE0ZDV1"/>
<comment type="caution">
    <text evidence="1">The sequence shown here is derived from an EMBL/GenBank/DDBJ whole genome shotgun (WGS) entry which is preliminary data.</text>
</comment>
<keyword evidence="2" id="KW-1185">Reference proteome</keyword>
<name>A0AAE0ZDV1_9GAST</name>
<gene>
    <name evidence="1" type="ORF">RRG08_040465</name>
</gene>
<sequence length="109" mass="11787">MKCCQRQRIKSGYSCTLMAGPGKKPCGIGFGCQCFHLATGECSSAVGPERHVDEPTPRRIKVRIIDMMRKDTEAFLPNGGSINITKQFGRSTLKSGAGRAILAMLLALN</sequence>
<reference evidence="1" key="1">
    <citation type="journal article" date="2023" name="G3 (Bethesda)">
        <title>A reference genome for the long-term kleptoplast-retaining sea slug Elysia crispata morphotype clarki.</title>
        <authorList>
            <person name="Eastman K.E."/>
            <person name="Pendleton A.L."/>
            <person name="Shaikh M.A."/>
            <person name="Suttiyut T."/>
            <person name="Ogas R."/>
            <person name="Tomko P."/>
            <person name="Gavelis G."/>
            <person name="Widhalm J.R."/>
            <person name="Wisecaver J.H."/>
        </authorList>
    </citation>
    <scope>NUCLEOTIDE SEQUENCE</scope>
    <source>
        <strain evidence="1">ECLA1</strain>
    </source>
</reference>
<proteinExistence type="predicted"/>
<organism evidence="1 2">
    <name type="scientific">Elysia crispata</name>
    <name type="common">lettuce slug</name>
    <dbReference type="NCBI Taxonomy" id="231223"/>
    <lineage>
        <taxon>Eukaryota</taxon>
        <taxon>Metazoa</taxon>
        <taxon>Spiralia</taxon>
        <taxon>Lophotrochozoa</taxon>
        <taxon>Mollusca</taxon>
        <taxon>Gastropoda</taxon>
        <taxon>Heterobranchia</taxon>
        <taxon>Euthyneura</taxon>
        <taxon>Panpulmonata</taxon>
        <taxon>Sacoglossa</taxon>
        <taxon>Placobranchoidea</taxon>
        <taxon>Plakobranchidae</taxon>
        <taxon>Elysia</taxon>
    </lineage>
</organism>
<evidence type="ECO:0000313" key="1">
    <source>
        <dbReference type="EMBL" id="KAK3766946.1"/>
    </source>
</evidence>